<dbReference type="EMBL" id="AJAP01000016">
    <property type="protein sequence ID" value="EOH86059.1"/>
    <property type="molecule type" value="Genomic_DNA"/>
</dbReference>
<comment type="caution">
    <text evidence="3">The sequence shown here is derived from an EMBL/GenBank/DDBJ whole genome shotgun (WGS) entry which is preliminary data.</text>
</comment>
<gene>
    <name evidence="3" type="ORF">UAS_01752</name>
</gene>
<dbReference type="GO" id="GO:0003677">
    <property type="term" value="F:DNA binding"/>
    <property type="evidence" value="ECO:0007669"/>
    <property type="project" value="UniProtKB-KW"/>
</dbReference>
<dbReference type="SUPFAM" id="SSF47413">
    <property type="entry name" value="lambda repressor-like DNA-binding domains"/>
    <property type="match status" value="1"/>
</dbReference>
<keyword evidence="4" id="KW-1185">Reference proteome</keyword>
<dbReference type="PANTHER" id="PTHR46558:SF4">
    <property type="entry name" value="DNA-BIDING PHAGE PROTEIN"/>
    <property type="match status" value="1"/>
</dbReference>
<dbReference type="AlphaFoldDB" id="R2SD50"/>
<dbReference type="PATRIC" id="fig|1158606.3.peg.1704"/>
<dbReference type="SMART" id="SM00530">
    <property type="entry name" value="HTH_XRE"/>
    <property type="match status" value="1"/>
</dbReference>
<feature type="domain" description="HTH cro/C1-type" evidence="2">
    <location>
        <begin position="35"/>
        <end position="89"/>
    </location>
</feature>
<name>R2SD50_9ENTE</name>
<dbReference type="OrthoDB" id="2224162at2"/>
<dbReference type="GeneID" id="78365023"/>
<organism evidence="3 4">
    <name type="scientific">Enterococcus asini ATCC 700915</name>
    <dbReference type="NCBI Taxonomy" id="1158606"/>
    <lineage>
        <taxon>Bacteria</taxon>
        <taxon>Bacillati</taxon>
        <taxon>Bacillota</taxon>
        <taxon>Bacilli</taxon>
        <taxon>Lactobacillales</taxon>
        <taxon>Enterococcaceae</taxon>
        <taxon>Enterococcus</taxon>
    </lineage>
</organism>
<dbReference type="RefSeq" id="WP_010754382.1">
    <property type="nucleotide sequence ID" value="NZ_ASVU01000001.1"/>
</dbReference>
<dbReference type="Proteomes" id="UP000013777">
    <property type="component" value="Unassembled WGS sequence"/>
</dbReference>
<evidence type="ECO:0000313" key="4">
    <source>
        <dbReference type="Proteomes" id="UP000013777"/>
    </source>
</evidence>
<proteinExistence type="predicted"/>
<reference evidence="3 4" key="1">
    <citation type="submission" date="2013-02" db="EMBL/GenBank/DDBJ databases">
        <title>The Genome Sequence of Enterococcus asini ATCC_700915.</title>
        <authorList>
            <consortium name="The Broad Institute Genome Sequencing Platform"/>
            <consortium name="The Broad Institute Genome Sequencing Center for Infectious Disease"/>
            <person name="Earl A.M."/>
            <person name="Gilmore M.S."/>
            <person name="Lebreton F."/>
            <person name="Walker B."/>
            <person name="Young S.K."/>
            <person name="Zeng Q."/>
            <person name="Gargeya S."/>
            <person name="Fitzgerald M."/>
            <person name="Haas B."/>
            <person name="Abouelleil A."/>
            <person name="Alvarado L."/>
            <person name="Arachchi H.M."/>
            <person name="Berlin A.M."/>
            <person name="Chapman S.B."/>
            <person name="Dewar J."/>
            <person name="Goldberg J."/>
            <person name="Griggs A."/>
            <person name="Gujja S."/>
            <person name="Hansen M."/>
            <person name="Howarth C."/>
            <person name="Imamovic A."/>
            <person name="Larimer J."/>
            <person name="McCowan C."/>
            <person name="Murphy C."/>
            <person name="Neiman D."/>
            <person name="Pearson M."/>
            <person name="Priest M."/>
            <person name="Roberts A."/>
            <person name="Saif S."/>
            <person name="Shea T."/>
            <person name="Sisk P."/>
            <person name="Sykes S."/>
            <person name="Wortman J."/>
            <person name="Nusbaum C."/>
            <person name="Birren B."/>
        </authorList>
    </citation>
    <scope>NUCLEOTIDE SEQUENCE [LARGE SCALE GENOMIC DNA]</scope>
    <source>
        <strain evidence="3 4">ATCC 700915</strain>
    </source>
</reference>
<dbReference type="HOGENOM" id="CLU_066192_18_2_9"/>
<evidence type="ECO:0000259" key="2">
    <source>
        <dbReference type="PROSITE" id="PS50943"/>
    </source>
</evidence>
<dbReference type="Pfam" id="PF01381">
    <property type="entry name" value="HTH_3"/>
    <property type="match status" value="1"/>
</dbReference>
<dbReference type="CDD" id="cd00093">
    <property type="entry name" value="HTH_XRE"/>
    <property type="match status" value="1"/>
</dbReference>
<dbReference type="InterPro" id="IPR001387">
    <property type="entry name" value="Cro/C1-type_HTH"/>
</dbReference>
<dbReference type="STRING" id="57732.RU94_GL002017"/>
<evidence type="ECO:0000313" key="3">
    <source>
        <dbReference type="EMBL" id="EOH86059.1"/>
    </source>
</evidence>
<sequence length="99" mass="11208">MSKVSELIKDKSQTSETFRVSYEEETMKLNMADLVYDLRQQTGLNQTAFAKKVEKSRSTIARIESGNMEPSIHLLVDIAGKLGKKMEIKFVEESQKAGH</sequence>
<evidence type="ECO:0000256" key="1">
    <source>
        <dbReference type="ARBA" id="ARBA00023125"/>
    </source>
</evidence>
<dbReference type="eggNOG" id="COG1813">
    <property type="taxonomic scope" value="Bacteria"/>
</dbReference>
<protein>
    <recommendedName>
        <fullName evidence="2">HTH cro/C1-type domain-containing protein</fullName>
    </recommendedName>
</protein>
<keyword evidence="1" id="KW-0238">DNA-binding</keyword>
<accession>R2SD50</accession>
<dbReference type="Gene3D" id="1.10.260.40">
    <property type="entry name" value="lambda repressor-like DNA-binding domains"/>
    <property type="match status" value="1"/>
</dbReference>
<dbReference type="InterPro" id="IPR010982">
    <property type="entry name" value="Lambda_DNA-bd_dom_sf"/>
</dbReference>
<dbReference type="PROSITE" id="PS50943">
    <property type="entry name" value="HTH_CROC1"/>
    <property type="match status" value="1"/>
</dbReference>
<dbReference type="PANTHER" id="PTHR46558">
    <property type="entry name" value="TRACRIPTIONAL REGULATORY PROTEIN-RELATED-RELATED"/>
    <property type="match status" value="1"/>
</dbReference>